<dbReference type="Gene3D" id="3.50.50.60">
    <property type="entry name" value="FAD/NAD(P)-binding domain"/>
    <property type="match status" value="2"/>
</dbReference>
<dbReference type="STRING" id="443218.AS9A_4317"/>
<gene>
    <name evidence="6" type="ordered locus">AS9A_4317</name>
</gene>
<evidence type="ECO:0000313" key="7">
    <source>
        <dbReference type="Proteomes" id="UP000009235"/>
    </source>
</evidence>
<proteinExistence type="inferred from homology"/>
<dbReference type="GO" id="GO:0004499">
    <property type="term" value="F:N,N-dimethylaniline monooxygenase activity"/>
    <property type="evidence" value="ECO:0007669"/>
    <property type="project" value="InterPro"/>
</dbReference>
<dbReference type="Proteomes" id="UP000009235">
    <property type="component" value="Chromosome"/>
</dbReference>
<sequence length="581" mass="63874">MPRGDVSKNWPSTRQSKYLLTTVGQITVRSNHELCHTIRGQELEMTTTQSTRKAARGSEKAGAPPQSPADTTTHDEATHVEALILGAGVCGVSALAGLVRSGIDNVVLIERSDAVGGTWHHNSYPGCAVDIPTHVYSFSWAPNPEWSRVFAPQKEIKDYLEKVVNDRALMPKIRLNTEVLEAAWDEDAQRWLVQTTDGQYSAKVFISAPGPLHEPLVPDIPGMESFTGQAFHSALWPAGIDLTGKKVVVLGTGPSALQFIPAIQPQVDHMTVIQRTPSWVMPKMDWKVTRLEKALMRRFPFLMRVTRLSMWAFMDAFFVLATMHPAFAKAMALFGRLHLRRYIKDRVTRKALTPSYAPTCKRLGLSNDFYRALAAPNVSLTTSLASAVHERSIVTADGTEIDADVIIFGTGFRTIQQHPINKLVKGRGGNSLDDIWQGNPTAYFGTTVAGFPNAFIMFGPNVGTLSGFVMAEAQTDYIVGAVHAMRREGFSSIDVRPEAQQAFVDECDEIFKTSTFVRGGCDSYYLDQKSGSRVTLVWPGSMAKLRKTVSVFDINPYSTQLATADSRPTTAVRLAPAVAAR</sequence>
<evidence type="ECO:0000256" key="4">
    <source>
        <dbReference type="ARBA" id="ARBA00023002"/>
    </source>
</evidence>
<evidence type="ECO:0000313" key="6">
    <source>
        <dbReference type="EMBL" id="AEF42750.1"/>
    </source>
</evidence>
<keyword evidence="3" id="KW-0274">FAD</keyword>
<keyword evidence="4" id="KW-0560">Oxidoreductase</keyword>
<name>F6ELW9_HOYSD</name>
<dbReference type="SUPFAM" id="SSF51905">
    <property type="entry name" value="FAD/NAD(P)-binding domain"/>
    <property type="match status" value="1"/>
</dbReference>
<dbReference type="InterPro" id="IPR036188">
    <property type="entry name" value="FAD/NAD-bd_sf"/>
</dbReference>
<dbReference type="AlphaFoldDB" id="F6ELW9"/>
<dbReference type="GO" id="GO:0050660">
    <property type="term" value="F:flavin adenine dinucleotide binding"/>
    <property type="evidence" value="ECO:0007669"/>
    <property type="project" value="InterPro"/>
</dbReference>
<dbReference type="EMBL" id="CP002786">
    <property type="protein sequence ID" value="AEF42750.1"/>
    <property type="molecule type" value="Genomic_DNA"/>
</dbReference>
<dbReference type="KEGG" id="asd:AS9A_4317"/>
<keyword evidence="2" id="KW-0285">Flavoprotein</keyword>
<dbReference type="InterPro" id="IPR020946">
    <property type="entry name" value="Flavin_mOase-like"/>
</dbReference>
<reference evidence="6 7" key="1">
    <citation type="journal article" date="2011" name="J. Bacteriol.">
        <title>Complete genome sequence of Amycolicicoccus subflavus DQS3-9A1T, an actinomycete isolated from crude oil-polluted soil.</title>
        <authorList>
            <person name="Cai M."/>
            <person name="Chen W.M."/>
            <person name="Nie Y."/>
            <person name="Chi C.Q."/>
            <person name="Wang Y.N."/>
            <person name="Tang Y.Q."/>
            <person name="Li G.Y."/>
            <person name="Wu X.L."/>
        </authorList>
    </citation>
    <scope>NUCLEOTIDE SEQUENCE [LARGE SCALE GENOMIC DNA]</scope>
    <source>
        <strain evidence="7">DSM 45089 / DQS3-9A1</strain>
    </source>
</reference>
<dbReference type="PANTHER" id="PTHR42877">
    <property type="entry name" value="L-ORNITHINE N(5)-MONOOXYGENASE-RELATED"/>
    <property type="match status" value="1"/>
</dbReference>
<feature type="region of interest" description="Disordered" evidence="5">
    <location>
        <begin position="44"/>
        <end position="73"/>
    </location>
</feature>
<evidence type="ECO:0000256" key="1">
    <source>
        <dbReference type="ARBA" id="ARBA00010139"/>
    </source>
</evidence>
<accession>F6ELW9</accession>
<evidence type="ECO:0000256" key="3">
    <source>
        <dbReference type="ARBA" id="ARBA00022827"/>
    </source>
</evidence>
<organism evidence="6 7">
    <name type="scientific">Hoyosella subflava (strain DSM 45089 / JCM 17490 / NBRC 109087 / DQS3-9A1)</name>
    <name type="common">Amycolicicoccus subflavus</name>
    <dbReference type="NCBI Taxonomy" id="443218"/>
    <lineage>
        <taxon>Bacteria</taxon>
        <taxon>Bacillati</taxon>
        <taxon>Actinomycetota</taxon>
        <taxon>Actinomycetes</taxon>
        <taxon>Mycobacteriales</taxon>
        <taxon>Hoyosellaceae</taxon>
        <taxon>Hoyosella</taxon>
    </lineage>
</organism>
<dbReference type="GO" id="GO:0050661">
    <property type="term" value="F:NADP binding"/>
    <property type="evidence" value="ECO:0007669"/>
    <property type="project" value="InterPro"/>
</dbReference>
<dbReference type="InterPro" id="IPR051209">
    <property type="entry name" value="FAD-bind_Monooxygenase_sf"/>
</dbReference>
<dbReference type="eggNOG" id="COG2072">
    <property type="taxonomic scope" value="Bacteria"/>
</dbReference>
<protein>
    <submittedName>
        <fullName evidence="6">Putative oxidoreductase</fullName>
    </submittedName>
</protein>
<comment type="similarity">
    <text evidence="1">Belongs to the FAD-binding monooxygenase family.</text>
</comment>
<dbReference type="PANTHER" id="PTHR42877:SF4">
    <property type="entry name" value="FAD_NAD(P)-BINDING DOMAIN-CONTAINING PROTEIN-RELATED"/>
    <property type="match status" value="1"/>
</dbReference>
<dbReference type="HOGENOM" id="CLU_006937_7_1_11"/>
<evidence type="ECO:0000256" key="5">
    <source>
        <dbReference type="SAM" id="MobiDB-lite"/>
    </source>
</evidence>
<dbReference type="Pfam" id="PF00743">
    <property type="entry name" value="FMO-like"/>
    <property type="match status" value="1"/>
</dbReference>
<evidence type="ECO:0000256" key="2">
    <source>
        <dbReference type="ARBA" id="ARBA00022630"/>
    </source>
</evidence>
<keyword evidence="7" id="KW-1185">Reference proteome</keyword>